<sequence length="83" mass="9334">MSEQPDMRAKMRITEVNRFEGSDRIKMVAVARPSGYPSDGSDEDNTYAKFTPQGELTITVNNPALLGKYEPGKRFYLDFTPAD</sequence>
<accession>A0ABT0V1N0</accession>
<protein>
    <submittedName>
        <fullName evidence="1">Uncharacterized protein</fullName>
    </submittedName>
</protein>
<dbReference type="Proteomes" id="UP001155079">
    <property type="component" value="Unassembled WGS sequence"/>
</dbReference>
<dbReference type="RefSeq" id="WP_250943709.1">
    <property type="nucleotide sequence ID" value="NZ_JAMQAY010000001.1"/>
</dbReference>
<dbReference type="EMBL" id="JAMQAY010000001">
    <property type="protein sequence ID" value="MCM2399795.1"/>
    <property type="molecule type" value="Genomic_DNA"/>
</dbReference>
<evidence type="ECO:0000313" key="2">
    <source>
        <dbReference type="Proteomes" id="UP001155079"/>
    </source>
</evidence>
<keyword evidence="2" id="KW-1185">Reference proteome</keyword>
<reference evidence="1 2" key="1">
    <citation type="submission" date="2022-06" db="EMBL/GenBank/DDBJ databases">
        <authorList>
            <person name="Sun Q."/>
        </authorList>
    </citation>
    <scope>NUCLEOTIDE SEQUENCE [LARGE SCALE GENOMIC DNA]</scope>
    <source>
        <strain evidence="1 2">S153</strain>
    </source>
</reference>
<proteinExistence type="predicted"/>
<gene>
    <name evidence="1" type="ORF">NBH20_01390</name>
</gene>
<evidence type="ECO:0000313" key="1">
    <source>
        <dbReference type="EMBL" id="MCM2399795.1"/>
    </source>
</evidence>
<comment type="caution">
    <text evidence="1">The sequence shown here is derived from an EMBL/GenBank/DDBJ whole genome shotgun (WGS) entry which is preliminary data.</text>
</comment>
<name>A0ABT0V1N0_9HYPH</name>
<organism evidence="1 2">
    <name type="scientific">Ciceribacter sichuanensis</name>
    <dbReference type="NCBI Taxonomy" id="2949647"/>
    <lineage>
        <taxon>Bacteria</taxon>
        <taxon>Pseudomonadati</taxon>
        <taxon>Pseudomonadota</taxon>
        <taxon>Alphaproteobacteria</taxon>
        <taxon>Hyphomicrobiales</taxon>
        <taxon>Rhizobiaceae</taxon>
        <taxon>Ciceribacter</taxon>
    </lineage>
</organism>